<dbReference type="STRING" id="1798228.SAMN05216574_12262"/>
<organism evidence="5 6">
    <name type="scientific">Blastococcus tunisiensis</name>
    <dbReference type="NCBI Taxonomy" id="1798228"/>
    <lineage>
        <taxon>Bacteria</taxon>
        <taxon>Bacillati</taxon>
        <taxon>Actinomycetota</taxon>
        <taxon>Actinomycetes</taxon>
        <taxon>Geodermatophilales</taxon>
        <taxon>Geodermatophilaceae</taxon>
        <taxon>Blastococcus</taxon>
    </lineage>
</organism>
<gene>
    <name evidence="5" type="ORF">SAMN05216574_12262</name>
</gene>
<dbReference type="EMBL" id="FOND01000022">
    <property type="protein sequence ID" value="SFF68244.1"/>
    <property type="molecule type" value="Genomic_DNA"/>
</dbReference>
<evidence type="ECO:0000313" key="6">
    <source>
        <dbReference type="Proteomes" id="UP000198589"/>
    </source>
</evidence>
<dbReference type="Pfam" id="PF00501">
    <property type="entry name" value="AMP-binding"/>
    <property type="match status" value="1"/>
</dbReference>
<dbReference type="Proteomes" id="UP000198589">
    <property type="component" value="Unassembled WGS sequence"/>
</dbReference>
<dbReference type="PANTHER" id="PTHR43201:SF5">
    <property type="entry name" value="MEDIUM-CHAIN ACYL-COA LIGASE ACSF2, MITOCHONDRIAL"/>
    <property type="match status" value="1"/>
</dbReference>
<dbReference type="Gene3D" id="3.40.50.980">
    <property type="match status" value="2"/>
</dbReference>
<dbReference type="PANTHER" id="PTHR43201">
    <property type="entry name" value="ACYL-COA SYNTHETASE"/>
    <property type="match status" value="1"/>
</dbReference>
<dbReference type="Gene3D" id="2.30.38.10">
    <property type="entry name" value="Luciferase, Domain 3"/>
    <property type="match status" value="1"/>
</dbReference>
<dbReference type="Gene3D" id="3.30.300.30">
    <property type="match status" value="1"/>
</dbReference>
<evidence type="ECO:0000256" key="2">
    <source>
        <dbReference type="ARBA" id="ARBA00022598"/>
    </source>
</evidence>
<reference evidence="6" key="1">
    <citation type="submission" date="2016-10" db="EMBL/GenBank/DDBJ databases">
        <authorList>
            <person name="Varghese N."/>
            <person name="Submissions S."/>
        </authorList>
    </citation>
    <scope>NUCLEOTIDE SEQUENCE [LARGE SCALE GENOMIC DNA]</scope>
    <source>
        <strain evidence="6">DSM 46838</strain>
    </source>
</reference>
<dbReference type="RefSeq" id="WP_217640828.1">
    <property type="nucleotide sequence ID" value="NZ_FOND01000022.1"/>
</dbReference>
<dbReference type="InterPro" id="IPR045851">
    <property type="entry name" value="AMP-bd_C_sf"/>
</dbReference>
<dbReference type="GO" id="GO:0006631">
    <property type="term" value="P:fatty acid metabolic process"/>
    <property type="evidence" value="ECO:0007669"/>
    <property type="project" value="TreeGrafter"/>
</dbReference>
<dbReference type="Pfam" id="PF13193">
    <property type="entry name" value="AMP-binding_C"/>
    <property type="match status" value="1"/>
</dbReference>
<dbReference type="AlphaFoldDB" id="A0A1I2KMP3"/>
<dbReference type="InterPro" id="IPR000873">
    <property type="entry name" value="AMP-dep_synth/lig_dom"/>
</dbReference>
<evidence type="ECO:0000259" key="3">
    <source>
        <dbReference type="Pfam" id="PF00501"/>
    </source>
</evidence>
<feature type="domain" description="AMP-binding enzyme C-terminal" evidence="4">
    <location>
        <begin position="446"/>
        <end position="521"/>
    </location>
</feature>
<protein>
    <submittedName>
        <fullName evidence="5">Cyclohexanecarboxylate-CoA ligase</fullName>
    </submittedName>
</protein>
<dbReference type="GO" id="GO:0031956">
    <property type="term" value="F:medium-chain fatty acid-CoA ligase activity"/>
    <property type="evidence" value="ECO:0007669"/>
    <property type="project" value="TreeGrafter"/>
</dbReference>
<dbReference type="InterPro" id="IPR020845">
    <property type="entry name" value="AMP-binding_CS"/>
</dbReference>
<proteinExistence type="inferred from homology"/>
<feature type="domain" description="AMP-dependent synthetase/ligase" evidence="3">
    <location>
        <begin position="30"/>
        <end position="395"/>
    </location>
</feature>
<dbReference type="PROSITE" id="PS00455">
    <property type="entry name" value="AMP_BINDING"/>
    <property type="match status" value="1"/>
</dbReference>
<keyword evidence="6" id="KW-1185">Reference proteome</keyword>
<name>A0A1I2KMP3_9ACTN</name>
<dbReference type="InterPro" id="IPR025110">
    <property type="entry name" value="AMP-bd_C"/>
</dbReference>
<keyword evidence="2 5" id="KW-0436">Ligase</keyword>
<accession>A0A1I2KMP3</accession>
<dbReference type="SUPFAM" id="SSF56801">
    <property type="entry name" value="Acetyl-CoA synthetase-like"/>
    <property type="match status" value="1"/>
</dbReference>
<sequence length="548" mass="60148">MRAHRLTPTTLDRYTRPGMWEDNFLDDYLHRAAAVDPDRSAVVDRGISWTYGELDQRVTKAANVLLAHGVERGDAVSWQLPNWVEAVVVHHAALRIGAVSNPIIPIYRHSEVRFILAQARSKVVVVPQSFRGFDFPGMIDELRPELPDLRHVLVVGTPEEIGERSFAVAVDGAADERVLLPRNPNDVALLLYTSGTTSSPKGTLHTHNTLDYETRSIIDLFELDGRDVAFMPSPVGHITGILYGMQLPFILGSTVVLLDTWEPGEGLRLIEQHGCSFLMAATPFLLGMVTHAELSQRDLSSLRVFACGGADVPPDLVRTATVDLNCLVTRIYGSTEFPTATSSSRVDPLERRAHTDGRAIGPAELRVVDQDGDTVPPGTPGELLLRGPDLFLGYLDATLDDDAFDDDGWFRTGDLVVLDEDGFVTITGRQKDIIIRGGENISAKDVEDHLFEHPAIADVAVVAVPDPVMGERVCAVVVPKAGAALELHDVTDWLRARRIAVQKLPERLVVVPELPRTASGKIQKFKICEQLRTGLDTQLLATADLVHR</sequence>
<evidence type="ECO:0000313" key="5">
    <source>
        <dbReference type="EMBL" id="SFF68244.1"/>
    </source>
</evidence>
<evidence type="ECO:0000259" key="4">
    <source>
        <dbReference type="Pfam" id="PF13193"/>
    </source>
</evidence>
<comment type="similarity">
    <text evidence="1">Belongs to the ATP-dependent AMP-binding enzyme family.</text>
</comment>
<evidence type="ECO:0000256" key="1">
    <source>
        <dbReference type="ARBA" id="ARBA00006432"/>
    </source>
</evidence>
<dbReference type="FunFam" id="3.30.300.30:FF:000008">
    <property type="entry name" value="2,3-dihydroxybenzoate-AMP ligase"/>
    <property type="match status" value="1"/>
</dbReference>